<dbReference type="AlphaFoldDB" id="A0A518ERG4"/>
<protein>
    <submittedName>
        <fullName evidence="3">Deoxyhypusine synthase-like protein</fullName>
    </submittedName>
</protein>
<dbReference type="RefSeq" id="WP_419191239.1">
    <property type="nucleotide sequence ID" value="NZ_CP036434.1"/>
</dbReference>
<dbReference type="SUPFAM" id="SSF52467">
    <property type="entry name" value="DHS-like NAD/FAD-binding domain"/>
    <property type="match status" value="1"/>
</dbReference>
<dbReference type="InterPro" id="IPR002773">
    <property type="entry name" value="Deoxyhypusine_synthase"/>
</dbReference>
<evidence type="ECO:0000313" key="4">
    <source>
        <dbReference type="Proteomes" id="UP000320390"/>
    </source>
</evidence>
<evidence type="ECO:0000256" key="2">
    <source>
        <dbReference type="ARBA" id="ARBA00022679"/>
    </source>
</evidence>
<gene>
    <name evidence="3" type="ORF">Poly30_21920</name>
</gene>
<organism evidence="3 4">
    <name type="scientific">Saltatorellus ferox</name>
    <dbReference type="NCBI Taxonomy" id="2528018"/>
    <lineage>
        <taxon>Bacteria</taxon>
        <taxon>Pseudomonadati</taxon>
        <taxon>Planctomycetota</taxon>
        <taxon>Planctomycetia</taxon>
        <taxon>Planctomycetia incertae sedis</taxon>
        <taxon>Saltatorellus</taxon>
    </lineage>
</organism>
<dbReference type="GO" id="GO:0034038">
    <property type="term" value="F:deoxyhypusine synthase activity"/>
    <property type="evidence" value="ECO:0007669"/>
    <property type="project" value="TreeGrafter"/>
</dbReference>
<dbReference type="GO" id="GO:0005737">
    <property type="term" value="C:cytoplasm"/>
    <property type="evidence" value="ECO:0007669"/>
    <property type="project" value="TreeGrafter"/>
</dbReference>
<keyword evidence="4" id="KW-1185">Reference proteome</keyword>
<name>A0A518ERG4_9BACT</name>
<dbReference type="PANTHER" id="PTHR11703:SF2">
    <property type="entry name" value="DEOXYHYPUSINE SYNTHASE-LIKE PROTEIN"/>
    <property type="match status" value="1"/>
</dbReference>
<dbReference type="InterPro" id="IPR029035">
    <property type="entry name" value="DHS-like_NAD/FAD-binding_dom"/>
</dbReference>
<keyword evidence="2" id="KW-0808">Transferase</keyword>
<sequence>MKGQPCAAGGAPLRHRPVTEIRHLDHLLEHAFPSFGGGYMRRVFGLLDRAIGEGVPMTLAVAGPVTASGQHIAWLNPLLETGWFCLVSTTDAVCYHDGHRCLDDAAKHPIHEVPIFGDDGALRDDRIIRITDVGFDENVLLGQDQFLSAVLRQPEFQKRMTGTEMRYLLGARYARQEAKNGAPEGLLALCHRKAIPIFVGAPGDGSVFLNSMKLWAMAQEGMGEHRFDLDLHAEVFESCAYHVWGQRESETEALGTLVLGGGVPKNFNLQPEPALSQILGLEDIGGYKYDIQITTAPVTDGSLSSCPPAEAVTWGKVDKDVYQQTTESMPADYSMVMPIITKALLDKRDRLARLRDDLGEEILLQRHPEAKGYLRPDDGYRLFEERDRLVQSLRGDIAARRDELMASVEYDLA</sequence>
<evidence type="ECO:0000256" key="1">
    <source>
        <dbReference type="ARBA" id="ARBA00009892"/>
    </source>
</evidence>
<dbReference type="PANTHER" id="PTHR11703">
    <property type="entry name" value="DEOXYHYPUSINE SYNTHASE"/>
    <property type="match status" value="1"/>
</dbReference>
<dbReference type="InterPro" id="IPR036982">
    <property type="entry name" value="Deoxyhypusine_synthase_sf"/>
</dbReference>
<reference evidence="3 4" key="1">
    <citation type="submission" date="2019-02" db="EMBL/GenBank/DDBJ databases">
        <title>Deep-cultivation of Planctomycetes and their phenomic and genomic characterization uncovers novel biology.</title>
        <authorList>
            <person name="Wiegand S."/>
            <person name="Jogler M."/>
            <person name="Boedeker C."/>
            <person name="Pinto D."/>
            <person name="Vollmers J."/>
            <person name="Rivas-Marin E."/>
            <person name="Kohn T."/>
            <person name="Peeters S.H."/>
            <person name="Heuer A."/>
            <person name="Rast P."/>
            <person name="Oberbeckmann S."/>
            <person name="Bunk B."/>
            <person name="Jeske O."/>
            <person name="Meyerdierks A."/>
            <person name="Storesund J.E."/>
            <person name="Kallscheuer N."/>
            <person name="Luecker S."/>
            <person name="Lage O.M."/>
            <person name="Pohl T."/>
            <person name="Merkel B.J."/>
            <person name="Hornburger P."/>
            <person name="Mueller R.-W."/>
            <person name="Bruemmer F."/>
            <person name="Labrenz M."/>
            <person name="Spormann A.M."/>
            <person name="Op den Camp H."/>
            <person name="Overmann J."/>
            <person name="Amann R."/>
            <person name="Jetten M.S.M."/>
            <person name="Mascher T."/>
            <person name="Medema M.H."/>
            <person name="Devos D.P."/>
            <person name="Kaster A.-K."/>
            <person name="Ovreas L."/>
            <person name="Rohde M."/>
            <person name="Galperin M.Y."/>
            <person name="Jogler C."/>
        </authorList>
    </citation>
    <scope>NUCLEOTIDE SEQUENCE [LARGE SCALE GENOMIC DNA]</scope>
    <source>
        <strain evidence="3 4">Poly30</strain>
    </source>
</reference>
<comment type="similarity">
    <text evidence="1">Belongs to the deoxyhypusine synthase family.</text>
</comment>
<dbReference type="Proteomes" id="UP000320390">
    <property type="component" value="Chromosome"/>
</dbReference>
<accession>A0A518ERG4</accession>
<dbReference type="Pfam" id="PF01916">
    <property type="entry name" value="DS"/>
    <property type="match status" value="1"/>
</dbReference>
<dbReference type="EMBL" id="CP036434">
    <property type="protein sequence ID" value="QDV06677.1"/>
    <property type="molecule type" value="Genomic_DNA"/>
</dbReference>
<proteinExistence type="inferred from homology"/>
<evidence type="ECO:0000313" key="3">
    <source>
        <dbReference type="EMBL" id="QDV06677.1"/>
    </source>
</evidence>
<dbReference type="Gene3D" id="3.40.910.10">
    <property type="entry name" value="Deoxyhypusine synthase"/>
    <property type="match status" value="1"/>
</dbReference>